<evidence type="ECO:0000313" key="6">
    <source>
        <dbReference type="EMBL" id="WXB75799.1"/>
    </source>
</evidence>
<dbReference type="PANTHER" id="PTHR33798">
    <property type="entry name" value="FLAVOPROTEIN OXYGENASE"/>
    <property type="match status" value="1"/>
</dbReference>
<protein>
    <submittedName>
        <fullName evidence="6">Flavin reductase family protein</fullName>
        <ecNumber evidence="6">1.5.1.-</ecNumber>
    </submittedName>
</protein>
<dbReference type="RefSeq" id="WP_338748570.1">
    <property type="nucleotide sequence ID" value="NZ_CP144913.1"/>
</dbReference>
<organism evidence="6 7">
    <name type="scientific">Janibacter alittae</name>
    <dbReference type="NCBI Taxonomy" id="3115209"/>
    <lineage>
        <taxon>Bacteria</taxon>
        <taxon>Bacillati</taxon>
        <taxon>Actinomycetota</taxon>
        <taxon>Actinomycetes</taxon>
        <taxon>Micrococcales</taxon>
        <taxon>Intrasporangiaceae</taxon>
        <taxon>Janibacter</taxon>
    </lineage>
</organism>
<dbReference type="InterPro" id="IPR012349">
    <property type="entry name" value="Split_barrel_FMN-bd"/>
</dbReference>
<dbReference type="GO" id="GO:0016491">
    <property type="term" value="F:oxidoreductase activity"/>
    <property type="evidence" value="ECO:0007669"/>
    <property type="project" value="UniProtKB-KW"/>
</dbReference>
<comment type="similarity">
    <text evidence="4">Belongs to the flavoredoxin family.</text>
</comment>
<evidence type="ECO:0000256" key="4">
    <source>
        <dbReference type="ARBA" id="ARBA00038054"/>
    </source>
</evidence>
<dbReference type="Pfam" id="PF01613">
    <property type="entry name" value="Flavin_Reduct"/>
    <property type="match status" value="1"/>
</dbReference>
<keyword evidence="7" id="KW-1185">Reference proteome</keyword>
<dbReference type="SMART" id="SM00903">
    <property type="entry name" value="Flavin_Reduct"/>
    <property type="match status" value="1"/>
</dbReference>
<comment type="cofactor">
    <cofactor evidence="1">
        <name>FMN</name>
        <dbReference type="ChEBI" id="CHEBI:58210"/>
    </cofactor>
</comment>
<dbReference type="GO" id="GO:0005840">
    <property type="term" value="C:ribosome"/>
    <property type="evidence" value="ECO:0007669"/>
    <property type="project" value="UniProtKB-KW"/>
</dbReference>
<name>A0ABZ2MFG6_9MICO</name>
<sequence length="195" mass="20879">MRTVFDTSDPSTASYDLLTSIVVPRPIAWITTVGADGVGNLAPHSFFTVACQEPPMVSFSSVGRKDTLRNILATGYFVVNLVSEGMEDLANASSAPFAAGVDEADALHIPLEPSEVVPVPRVADSATSIECRLHSSLKLGNSHLVIGEVKAITVREDALEDGRPTMAALRPLSRLGRDEWGCSPEVMHLTRPTRP</sequence>
<proteinExistence type="inferred from homology"/>
<keyword evidence="2" id="KW-0285">Flavoprotein</keyword>
<dbReference type="Gene3D" id="2.30.110.10">
    <property type="entry name" value="Electron Transport, Fmn-binding Protein, Chain A"/>
    <property type="match status" value="1"/>
</dbReference>
<evidence type="ECO:0000313" key="7">
    <source>
        <dbReference type="Proteomes" id="UP001382727"/>
    </source>
</evidence>
<accession>A0ABZ2MFG6</accession>
<reference evidence="6 7" key="1">
    <citation type="submission" date="2024-02" db="EMBL/GenBank/DDBJ databases">
        <title>Janibacter sp. nov., isolated from gut of marine sandworm.</title>
        <authorList>
            <person name="Kim B."/>
            <person name="Jun M.O."/>
            <person name="Shin N.-R."/>
        </authorList>
    </citation>
    <scope>NUCLEOTIDE SEQUENCE [LARGE SCALE GENOMIC DNA]</scope>
    <source>
        <strain evidence="6 7">A1S7</strain>
    </source>
</reference>
<feature type="domain" description="Flavin reductase like" evidence="5">
    <location>
        <begin position="20"/>
        <end position="166"/>
    </location>
</feature>
<evidence type="ECO:0000256" key="1">
    <source>
        <dbReference type="ARBA" id="ARBA00001917"/>
    </source>
</evidence>
<dbReference type="PANTHER" id="PTHR33798:SF5">
    <property type="entry name" value="FLAVIN REDUCTASE LIKE DOMAIN-CONTAINING PROTEIN"/>
    <property type="match status" value="1"/>
</dbReference>
<dbReference type="InterPro" id="IPR002563">
    <property type="entry name" value="Flavin_Rdtase-like_dom"/>
</dbReference>
<dbReference type="SUPFAM" id="SSF50475">
    <property type="entry name" value="FMN-binding split barrel"/>
    <property type="match status" value="1"/>
</dbReference>
<evidence type="ECO:0000256" key="2">
    <source>
        <dbReference type="ARBA" id="ARBA00022630"/>
    </source>
</evidence>
<dbReference type="EMBL" id="CP144913">
    <property type="protein sequence ID" value="WXB75799.1"/>
    <property type="molecule type" value="Genomic_DNA"/>
</dbReference>
<gene>
    <name evidence="6" type="ORF">V1351_12685</name>
</gene>
<keyword evidence="6" id="KW-0689">Ribosomal protein</keyword>
<dbReference type="EC" id="1.5.1.-" evidence="6"/>
<dbReference type="Proteomes" id="UP001382727">
    <property type="component" value="Chromosome"/>
</dbReference>
<keyword evidence="6" id="KW-0687">Ribonucleoprotein</keyword>
<keyword evidence="6" id="KW-0560">Oxidoreductase</keyword>
<evidence type="ECO:0000256" key="3">
    <source>
        <dbReference type="ARBA" id="ARBA00022643"/>
    </source>
</evidence>
<keyword evidence="3" id="KW-0288">FMN</keyword>
<evidence type="ECO:0000259" key="5">
    <source>
        <dbReference type="SMART" id="SM00903"/>
    </source>
</evidence>